<reference evidence="2 3" key="1">
    <citation type="journal article" date="2021" name="Elife">
        <title>Chloroplast acquisition without the gene transfer in kleptoplastic sea slugs, Plakobranchus ocellatus.</title>
        <authorList>
            <person name="Maeda T."/>
            <person name="Takahashi S."/>
            <person name="Yoshida T."/>
            <person name="Shimamura S."/>
            <person name="Takaki Y."/>
            <person name="Nagai Y."/>
            <person name="Toyoda A."/>
            <person name="Suzuki Y."/>
            <person name="Arimoto A."/>
            <person name="Ishii H."/>
            <person name="Satoh N."/>
            <person name="Nishiyama T."/>
            <person name="Hasebe M."/>
            <person name="Maruyama T."/>
            <person name="Minagawa J."/>
            <person name="Obokata J."/>
            <person name="Shigenobu S."/>
        </authorList>
    </citation>
    <scope>NUCLEOTIDE SEQUENCE [LARGE SCALE GENOMIC DNA]</scope>
</reference>
<name>A0AAV4H1C6_9GAST</name>
<evidence type="ECO:0000256" key="1">
    <source>
        <dbReference type="SAM" id="MobiDB-lite"/>
    </source>
</evidence>
<evidence type="ECO:0000313" key="3">
    <source>
        <dbReference type="Proteomes" id="UP000762676"/>
    </source>
</evidence>
<dbReference type="AlphaFoldDB" id="A0AAV4H1C6"/>
<protein>
    <submittedName>
        <fullName evidence="2">Uncharacterized protein</fullName>
    </submittedName>
</protein>
<dbReference type="Proteomes" id="UP000762676">
    <property type="component" value="Unassembled WGS sequence"/>
</dbReference>
<comment type="caution">
    <text evidence="2">The sequence shown here is derived from an EMBL/GenBank/DDBJ whole genome shotgun (WGS) entry which is preliminary data.</text>
</comment>
<organism evidence="2 3">
    <name type="scientific">Elysia marginata</name>
    <dbReference type="NCBI Taxonomy" id="1093978"/>
    <lineage>
        <taxon>Eukaryota</taxon>
        <taxon>Metazoa</taxon>
        <taxon>Spiralia</taxon>
        <taxon>Lophotrochozoa</taxon>
        <taxon>Mollusca</taxon>
        <taxon>Gastropoda</taxon>
        <taxon>Heterobranchia</taxon>
        <taxon>Euthyneura</taxon>
        <taxon>Panpulmonata</taxon>
        <taxon>Sacoglossa</taxon>
        <taxon>Placobranchoidea</taxon>
        <taxon>Plakobranchidae</taxon>
        <taxon>Elysia</taxon>
    </lineage>
</organism>
<evidence type="ECO:0000313" key="2">
    <source>
        <dbReference type="EMBL" id="GFR91240.1"/>
    </source>
</evidence>
<feature type="region of interest" description="Disordered" evidence="1">
    <location>
        <begin position="74"/>
        <end position="121"/>
    </location>
</feature>
<dbReference type="EMBL" id="BMAT01005332">
    <property type="protein sequence ID" value="GFR91240.1"/>
    <property type="molecule type" value="Genomic_DNA"/>
</dbReference>
<keyword evidence="3" id="KW-1185">Reference proteome</keyword>
<sequence>MNSVSVADSDQLMGQECVRLGGLSSALSLDTLTHSVVSGLAWLTLYSTLLRPGMARDHHLAALFTVERFSSTSEKVRKEKDAPTGPRRGRFFSDRSSMAAVGGPKDNVKEKVEQFVENEER</sequence>
<gene>
    <name evidence="2" type="ORF">ElyMa_002587700</name>
</gene>
<proteinExistence type="predicted"/>
<accession>A0AAV4H1C6</accession>